<dbReference type="InterPro" id="IPR000504">
    <property type="entry name" value="RRM_dom"/>
</dbReference>
<name>A0A5E8CHT6_9ZZZZ</name>
<dbReference type="InterPro" id="IPR012677">
    <property type="entry name" value="Nucleotide-bd_a/b_plait_sf"/>
</dbReference>
<dbReference type="InterPro" id="IPR024675">
    <property type="entry name" value="eIF3g_N"/>
</dbReference>
<protein>
    <submittedName>
        <fullName evidence="3">RNA recognition motif. (A.k.a. RRM, RBD, or RNP domain)</fullName>
    </submittedName>
</protein>
<sequence length="187" mass="22111">MKKEEINSFLKEKSRLCAEATKKYFDDPIVKERIEIRRNLKKFGLALKEGNEGITMVAKEEYFLEREGDENKVVVTKKSFNNKNVVCRYCKGNHMSFKCTQKTKNDNYKKTIKISNLPFDITEDELYDLFYDFGEVERITIPRSIKYRDDMCKYAFVNFRSPKTAEQAVRELDGTKFDYLIINVCLQ</sequence>
<proteinExistence type="predicted"/>
<dbReference type="Gene3D" id="3.30.70.330">
    <property type="match status" value="1"/>
</dbReference>
<accession>A0A5E8CHT6</accession>
<dbReference type="SUPFAM" id="SSF54928">
    <property type="entry name" value="RNA-binding domain, RBD"/>
    <property type="match status" value="1"/>
</dbReference>
<dbReference type="PROSITE" id="PS50102">
    <property type="entry name" value="RRM"/>
    <property type="match status" value="1"/>
</dbReference>
<dbReference type="Pfam" id="PF00076">
    <property type="entry name" value="RRM_1"/>
    <property type="match status" value="1"/>
</dbReference>
<evidence type="ECO:0000259" key="2">
    <source>
        <dbReference type="PROSITE" id="PS50102"/>
    </source>
</evidence>
<keyword evidence="1" id="KW-0694">RNA-binding</keyword>
<gene>
    <name evidence="3" type="ORF">CPAV1605_342</name>
</gene>
<dbReference type="GO" id="GO:0005634">
    <property type="term" value="C:nucleus"/>
    <property type="evidence" value="ECO:0007669"/>
    <property type="project" value="TreeGrafter"/>
</dbReference>
<dbReference type="InterPro" id="IPR035979">
    <property type="entry name" value="RBD_domain_sf"/>
</dbReference>
<dbReference type="Pfam" id="PF12353">
    <property type="entry name" value="eIF3g"/>
    <property type="match status" value="1"/>
</dbReference>
<reference evidence="3" key="1">
    <citation type="submission" date="2019-09" db="EMBL/GenBank/DDBJ databases">
        <authorList>
            <person name="Needham M D."/>
        </authorList>
    </citation>
    <scope>NUCLEOTIDE SEQUENCE</scope>
</reference>
<evidence type="ECO:0000313" key="3">
    <source>
        <dbReference type="EMBL" id="VVU94617.1"/>
    </source>
</evidence>
<dbReference type="AlphaFoldDB" id="A0A5E8CHT6"/>
<feature type="domain" description="RRM" evidence="2">
    <location>
        <begin position="110"/>
        <end position="187"/>
    </location>
</feature>
<dbReference type="EMBL" id="CABVLZ010000001">
    <property type="protein sequence ID" value="VVU94617.1"/>
    <property type="molecule type" value="Genomic_DNA"/>
</dbReference>
<evidence type="ECO:0000256" key="1">
    <source>
        <dbReference type="ARBA" id="ARBA00022884"/>
    </source>
</evidence>
<dbReference type="PANTHER" id="PTHR23003:SF17">
    <property type="entry name" value="RNA-BINDING PROTEIN PIN4"/>
    <property type="match status" value="1"/>
</dbReference>
<dbReference type="GO" id="GO:0005737">
    <property type="term" value="C:cytoplasm"/>
    <property type="evidence" value="ECO:0007669"/>
    <property type="project" value="TreeGrafter"/>
</dbReference>
<organism evidence="3">
    <name type="scientific">seawater metagenome</name>
    <dbReference type="NCBI Taxonomy" id="1561972"/>
    <lineage>
        <taxon>unclassified sequences</taxon>
        <taxon>metagenomes</taxon>
        <taxon>ecological metagenomes</taxon>
    </lineage>
</organism>
<dbReference type="GO" id="GO:0003729">
    <property type="term" value="F:mRNA binding"/>
    <property type="evidence" value="ECO:0007669"/>
    <property type="project" value="TreeGrafter"/>
</dbReference>
<dbReference type="SMART" id="SM00360">
    <property type="entry name" value="RRM"/>
    <property type="match status" value="1"/>
</dbReference>
<dbReference type="InterPro" id="IPR050374">
    <property type="entry name" value="RRT5_SRSF_SR"/>
</dbReference>
<dbReference type="PANTHER" id="PTHR23003">
    <property type="entry name" value="RNA RECOGNITION MOTIF RRM DOMAIN CONTAINING PROTEIN"/>
    <property type="match status" value="1"/>
</dbReference>